<sequence>MGRAFAESTLRKAAAAGATVVKEEAKFHAPRGPLPHHQGPQKFPIGFGADNIIVAFNEERSVGGKMATYMVTFAKDAYYLRFYEYGTSQMAARPFFRPAIEATHGLVNTRIDSVIEEELRKAGVIT</sequence>
<proteinExistence type="predicted"/>
<evidence type="ECO:0008006" key="3">
    <source>
        <dbReference type="Google" id="ProtNLM"/>
    </source>
</evidence>
<accession>A0A108CRI5</accession>
<dbReference type="Proteomes" id="UP000065504">
    <property type="component" value="Unassembled WGS sequence"/>
</dbReference>
<organism evidence="1 2">
    <name type="scientific">Burkholderia ubonensis</name>
    <dbReference type="NCBI Taxonomy" id="101571"/>
    <lineage>
        <taxon>Bacteria</taxon>
        <taxon>Pseudomonadati</taxon>
        <taxon>Pseudomonadota</taxon>
        <taxon>Betaproteobacteria</taxon>
        <taxon>Burkholderiales</taxon>
        <taxon>Burkholderiaceae</taxon>
        <taxon>Burkholderia</taxon>
        <taxon>Burkholderia cepacia complex</taxon>
    </lineage>
</organism>
<protein>
    <recommendedName>
        <fullName evidence="3">HK97 gp10 family phage protein</fullName>
    </recommendedName>
</protein>
<reference evidence="1 2" key="1">
    <citation type="submission" date="2015-11" db="EMBL/GenBank/DDBJ databases">
        <title>Expanding the genomic diversity of Burkholderia species for the development of highly accurate diagnostics.</title>
        <authorList>
            <person name="Sahl J."/>
            <person name="Keim P."/>
            <person name="Wagner D."/>
        </authorList>
    </citation>
    <scope>NUCLEOTIDE SEQUENCE [LARGE SCALE GENOMIC DNA]</scope>
    <source>
        <strain evidence="1 2">MSMB782WGS</strain>
    </source>
</reference>
<dbReference type="InterPro" id="IPR010064">
    <property type="entry name" value="HK97-gp10_tail"/>
</dbReference>
<gene>
    <name evidence="1" type="ORF">WM16_07765</name>
</gene>
<comment type="caution">
    <text evidence="1">The sequence shown here is derived from an EMBL/GenBank/DDBJ whole genome shotgun (WGS) entry which is preliminary data.</text>
</comment>
<dbReference type="AlphaFoldDB" id="A0A108CRI5"/>
<evidence type="ECO:0000313" key="1">
    <source>
        <dbReference type="EMBL" id="KWK79430.1"/>
    </source>
</evidence>
<evidence type="ECO:0000313" key="2">
    <source>
        <dbReference type="Proteomes" id="UP000065504"/>
    </source>
</evidence>
<dbReference type="EMBL" id="LPLU01000048">
    <property type="protein sequence ID" value="KWK79430.1"/>
    <property type="molecule type" value="Genomic_DNA"/>
</dbReference>
<name>A0A108CRI5_9BURK</name>
<dbReference type="NCBIfam" id="TIGR01725">
    <property type="entry name" value="phge_HK97_gp10"/>
    <property type="match status" value="1"/>
</dbReference>